<feature type="signal peptide" evidence="1">
    <location>
        <begin position="1"/>
        <end position="23"/>
    </location>
</feature>
<keyword evidence="1" id="KW-0732">Signal</keyword>
<sequence length="270" mass="28582" precursor="true">MSMNLKTTSALLTVAFAATTASANFMDDFDSVGELANNYGYFHFGTNEGGAGLDANTFSNGASFALDDANSKVNLYLPDPGGFNFLRLTRGMDAENLYDMSQPVQLSAKASGLDNLNFDSIRNPFGLGLDFPEGTNPDITVKIQLTRSYTNPPTSRIQVQANDGSSFDLPGGAQQTININVQNKDIVFDIDADSYSLTIGNTVVIPDTLHGIVFDTAVGGTPFIEAQHIFDGGATDFSVEYFAGTGTAIPEPASLAMLALGGIAMIRRSA</sequence>
<name>A0A518BUG7_9BACT</name>
<gene>
    <name evidence="2" type="ORF">Pan265_04570</name>
</gene>
<dbReference type="KEGG" id="mcad:Pan265_04570"/>
<dbReference type="InterPro" id="IPR013424">
    <property type="entry name" value="Ice-binding_C"/>
</dbReference>
<evidence type="ECO:0000313" key="3">
    <source>
        <dbReference type="Proteomes" id="UP000320386"/>
    </source>
</evidence>
<organism evidence="2 3">
    <name type="scientific">Mucisphaera calidilacus</name>
    <dbReference type="NCBI Taxonomy" id="2527982"/>
    <lineage>
        <taxon>Bacteria</taxon>
        <taxon>Pseudomonadati</taxon>
        <taxon>Planctomycetota</taxon>
        <taxon>Phycisphaerae</taxon>
        <taxon>Phycisphaerales</taxon>
        <taxon>Phycisphaeraceae</taxon>
        <taxon>Mucisphaera</taxon>
    </lineage>
</organism>
<dbReference type="AlphaFoldDB" id="A0A518BUG7"/>
<dbReference type="OrthoDB" id="9847921at2"/>
<reference evidence="2 3" key="1">
    <citation type="submission" date="2019-02" db="EMBL/GenBank/DDBJ databases">
        <title>Deep-cultivation of Planctomycetes and their phenomic and genomic characterization uncovers novel biology.</title>
        <authorList>
            <person name="Wiegand S."/>
            <person name="Jogler M."/>
            <person name="Boedeker C."/>
            <person name="Pinto D."/>
            <person name="Vollmers J."/>
            <person name="Rivas-Marin E."/>
            <person name="Kohn T."/>
            <person name="Peeters S.H."/>
            <person name="Heuer A."/>
            <person name="Rast P."/>
            <person name="Oberbeckmann S."/>
            <person name="Bunk B."/>
            <person name="Jeske O."/>
            <person name="Meyerdierks A."/>
            <person name="Storesund J.E."/>
            <person name="Kallscheuer N."/>
            <person name="Luecker S."/>
            <person name="Lage O.M."/>
            <person name="Pohl T."/>
            <person name="Merkel B.J."/>
            <person name="Hornburger P."/>
            <person name="Mueller R.-W."/>
            <person name="Bruemmer F."/>
            <person name="Labrenz M."/>
            <person name="Spormann A.M."/>
            <person name="Op den Camp H."/>
            <person name="Overmann J."/>
            <person name="Amann R."/>
            <person name="Jetten M.S.M."/>
            <person name="Mascher T."/>
            <person name="Medema M.H."/>
            <person name="Devos D.P."/>
            <person name="Kaster A.-K."/>
            <person name="Ovreas L."/>
            <person name="Rohde M."/>
            <person name="Galperin M.Y."/>
            <person name="Jogler C."/>
        </authorList>
    </citation>
    <scope>NUCLEOTIDE SEQUENCE [LARGE SCALE GENOMIC DNA]</scope>
    <source>
        <strain evidence="2 3">Pan265</strain>
    </source>
</reference>
<keyword evidence="3" id="KW-1185">Reference proteome</keyword>
<dbReference type="EMBL" id="CP036280">
    <property type="protein sequence ID" value="QDU70629.1"/>
    <property type="molecule type" value="Genomic_DNA"/>
</dbReference>
<dbReference type="NCBIfam" id="TIGR02595">
    <property type="entry name" value="PEP_CTERM"/>
    <property type="match status" value="1"/>
</dbReference>
<evidence type="ECO:0000256" key="1">
    <source>
        <dbReference type="SAM" id="SignalP"/>
    </source>
</evidence>
<accession>A0A518BUG7</accession>
<dbReference type="Proteomes" id="UP000320386">
    <property type="component" value="Chromosome"/>
</dbReference>
<feature type="chain" id="PRO_5021885518" evidence="1">
    <location>
        <begin position="24"/>
        <end position="270"/>
    </location>
</feature>
<proteinExistence type="predicted"/>
<dbReference type="RefSeq" id="WP_145444789.1">
    <property type="nucleotide sequence ID" value="NZ_CP036280.1"/>
</dbReference>
<evidence type="ECO:0000313" key="2">
    <source>
        <dbReference type="EMBL" id="QDU70629.1"/>
    </source>
</evidence>
<protein>
    <submittedName>
        <fullName evidence="2">Uncharacterized protein</fullName>
    </submittedName>
</protein>